<proteinExistence type="predicted"/>
<evidence type="ECO:0000313" key="2">
    <source>
        <dbReference type="EMBL" id="KVI07851.1"/>
    </source>
</evidence>
<feature type="compositionally biased region" description="Basic residues" evidence="1">
    <location>
        <begin position="109"/>
        <end position="120"/>
    </location>
</feature>
<evidence type="ECO:0000313" key="3">
    <source>
        <dbReference type="Proteomes" id="UP000243975"/>
    </source>
</evidence>
<accession>A0A103YEX9</accession>
<keyword evidence="3" id="KW-1185">Reference proteome</keyword>
<name>A0A103YEX9_CYNCS</name>
<feature type="region of interest" description="Disordered" evidence="1">
    <location>
        <begin position="106"/>
        <end position="137"/>
    </location>
</feature>
<dbReference type="AlphaFoldDB" id="A0A103YEX9"/>
<sequence>MMFKTMLILFLSKKQVKKNRRGSEIMVRMPQRKEILEYKDCIRSKMNSILAQKQSIEMMIDNAISDFPLDRDLRIMSRELQSMFGQEDTSTGDVVNNETQIQLFETPKRPAKGSKKRMKKDSRDLEKSPDSTTGMQIVPGATLVDSPIWNSPRTHMELDNSFISYAKKMQHKNSDIPKFDLGISPYKTVQIPQPLSYIPAFKKSLFSLNSQVEAICDAPKASRRDANLGESLRSPY</sequence>
<reference evidence="2 3" key="1">
    <citation type="journal article" date="2016" name="Sci. Rep.">
        <title>The genome sequence of the outbreeding globe artichoke constructed de novo incorporating a phase-aware low-pass sequencing strategy of F1 progeny.</title>
        <authorList>
            <person name="Scaglione D."/>
            <person name="Reyes-Chin-Wo S."/>
            <person name="Acquadro A."/>
            <person name="Froenicke L."/>
            <person name="Portis E."/>
            <person name="Beitel C."/>
            <person name="Tirone M."/>
            <person name="Mauro R."/>
            <person name="Lo Monaco A."/>
            <person name="Mauromicale G."/>
            <person name="Faccioli P."/>
            <person name="Cattivelli L."/>
            <person name="Rieseberg L."/>
            <person name="Michelmore R."/>
            <person name="Lanteri S."/>
        </authorList>
    </citation>
    <scope>NUCLEOTIDE SEQUENCE [LARGE SCALE GENOMIC DNA]</scope>
    <source>
        <strain evidence="2">2C</strain>
    </source>
</reference>
<protein>
    <submittedName>
        <fullName evidence="2">Uncharacterized protein</fullName>
    </submittedName>
</protein>
<evidence type="ECO:0000256" key="1">
    <source>
        <dbReference type="SAM" id="MobiDB-lite"/>
    </source>
</evidence>
<dbReference type="Proteomes" id="UP000243975">
    <property type="component" value="Unassembled WGS sequence"/>
</dbReference>
<comment type="caution">
    <text evidence="2">The sequence shown here is derived from an EMBL/GenBank/DDBJ whole genome shotgun (WGS) entry which is preliminary data.</text>
</comment>
<gene>
    <name evidence="2" type="ORF">Ccrd_013784</name>
</gene>
<organism evidence="2 3">
    <name type="scientific">Cynara cardunculus var. scolymus</name>
    <name type="common">Globe artichoke</name>
    <name type="synonym">Cynara scolymus</name>
    <dbReference type="NCBI Taxonomy" id="59895"/>
    <lineage>
        <taxon>Eukaryota</taxon>
        <taxon>Viridiplantae</taxon>
        <taxon>Streptophyta</taxon>
        <taxon>Embryophyta</taxon>
        <taxon>Tracheophyta</taxon>
        <taxon>Spermatophyta</taxon>
        <taxon>Magnoliopsida</taxon>
        <taxon>eudicotyledons</taxon>
        <taxon>Gunneridae</taxon>
        <taxon>Pentapetalae</taxon>
        <taxon>asterids</taxon>
        <taxon>campanulids</taxon>
        <taxon>Asterales</taxon>
        <taxon>Asteraceae</taxon>
        <taxon>Carduoideae</taxon>
        <taxon>Cardueae</taxon>
        <taxon>Carduinae</taxon>
        <taxon>Cynara</taxon>
    </lineage>
</organism>
<dbReference type="EMBL" id="LEKV01001481">
    <property type="protein sequence ID" value="KVI07851.1"/>
    <property type="molecule type" value="Genomic_DNA"/>
</dbReference>
<dbReference type="Gramene" id="KVI07851">
    <property type="protein sequence ID" value="KVI07851"/>
    <property type="gene ID" value="Ccrd_013784"/>
</dbReference>